<feature type="region of interest" description="Disordered" evidence="1">
    <location>
        <begin position="634"/>
        <end position="669"/>
    </location>
</feature>
<organism evidence="2 3">
    <name type="scientific">Lentzea albidocapillata subsp. violacea</name>
    <dbReference type="NCBI Taxonomy" id="128104"/>
    <lineage>
        <taxon>Bacteria</taxon>
        <taxon>Bacillati</taxon>
        <taxon>Actinomycetota</taxon>
        <taxon>Actinomycetes</taxon>
        <taxon>Pseudonocardiales</taxon>
        <taxon>Pseudonocardiaceae</taxon>
        <taxon>Lentzea</taxon>
    </lineage>
</organism>
<name>A0A1G9YZ28_9PSEU</name>
<proteinExistence type="predicted"/>
<feature type="compositionally biased region" description="Polar residues" evidence="1">
    <location>
        <begin position="184"/>
        <end position="196"/>
    </location>
</feature>
<evidence type="ECO:0000256" key="1">
    <source>
        <dbReference type="SAM" id="MobiDB-lite"/>
    </source>
</evidence>
<accession>A0A1G9YZ28</accession>
<feature type="region of interest" description="Disordered" evidence="1">
    <location>
        <begin position="184"/>
        <end position="224"/>
    </location>
</feature>
<dbReference type="EMBL" id="FNET01000036">
    <property type="protein sequence ID" value="SDN14402.1"/>
    <property type="molecule type" value="Genomic_DNA"/>
</dbReference>
<reference evidence="3" key="1">
    <citation type="submission" date="2016-10" db="EMBL/GenBank/DDBJ databases">
        <authorList>
            <person name="Varghese N."/>
            <person name="Submissions S."/>
        </authorList>
    </citation>
    <scope>NUCLEOTIDE SEQUENCE [LARGE SCALE GENOMIC DNA]</scope>
    <source>
        <strain evidence="3">DSM 44796</strain>
    </source>
</reference>
<evidence type="ECO:0000313" key="3">
    <source>
        <dbReference type="Proteomes" id="UP000199682"/>
    </source>
</evidence>
<protein>
    <submittedName>
        <fullName evidence="2">Uncharacterized protein</fullName>
    </submittedName>
</protein>
<feature type="region of interest" description="Disordered" evidence="1">
    <location>
        <begin position="328"/>
        <end position="362"/>
    </location>
</feature>
<evidence type="ECO:0000313" key="2">
    <source>
        <dbReference type="EMBL" id="SDN14402.1"/>
    </source>
</evidence>
<dbReference type="Proteomes" id="UP000199682">
    <property type="component" value="Unassembled WGS sequence"/>
</dbReference>
<sequence length="669" mass="73197">MSALHALDDYLFVNSFFFLDEHGQALDTATPGLDGRPHRGGKPATLTFATAATLREKAAEFPRARAMVGTLREGAWAVDVDPTDAGADPVFGDAAAEGLVKWAYEHRLELVVRESGRPGGRHLVLVDVPEQLVDELRQVAAELATGLGVDITVRTSLRLLASPHRLGLPAPILFSNVTVPDTWSKASRPKSVTLSGTKDKGRSPRSGRVSVATGGRGDRSDSGVEFGRAMQRARAGASVRQAFEGVLECQVVRRGGFEQWRHYVWSAVVTTLAAERGHSEDQAWAWLCAEAPSRAEELGRDGWRPRWAIAVREAADVDRPRRYLPYVPASEKAPDLDEHADTEDRPPVADAENRADMTPEQRRAARLAEVELLRETLHQAVTGLLAQRRPQVARSMAAVVDVFAEALAGTGRISVRRLAEAAQVSDNTVAQRRAELLDAGVLQRAATYRADGQACDLYVLGPAAMQIRAQLAKTSVKSCTPPRPRTQGTADPLKLRTRHQAQRAAYRPALTSANTEAIKKAYPAGVCHGSSIAASRLRQRAWWEGLPEAEKAERIEWIRHRNDAMSADDRDLWFGWLDARAAVDEALDRLLDGTANARDRAVLDRAPMTVHHGRRDPLWRVGGTRPCLTASVPQRAVQTALMPTPRRASRPGNLTSAGSRRPPPRVQRP</sequence>
<dbReference type="RefSeq" id="WP_090015121.1">
    <property type="nucleotide sequence ID" value="NZ_FNET01000036.1"/>
</dbReference>
<dbReference type="AlphaFoldDB" id="A0A1G9YZ28"/>
<feature type="compositionally biased region" description="Basic and acidic residues" evidence="1">
    <location>
        <begin position="332"/>
        <end position="362"/>
    </location>
</feature>
<gene>
    <name evidence="2" type="ORF">SAMN04488074_13639</name>
</gene>